<name>A0A177WAD4_BATDL</name>
<organism evidence="1 2">
    <name type="scientific">Batrachochytrium dendrobatidis (strain JEL423)</name>
    <dbReference type="NCBI Taxonomy" id="403673"/>
    <lineage>
        <taxon>Eukaryota</taxon>
        <taxon>Fungi</taxon>
        <taxon>Fungi incertae sedis</taxon>
        <taxon>Chytridiomycota</taxon>
        <taxon>Chytridiomycota incertae sedis</taxon>
        <taxon>Chytridiomycetes</taxon>
        <taxon>Rhizophydiales</taxon>
        <taxon>Rhizophydiales incertae sedis</taxon>
        <taxon>Batrachochytrium</taxon>
    </lineage>
</organism>
<accession>A0A177WAD4</accession>
<sequence>MAWSFVPNLLYVDLSGNNGITDKCIKALASNCKIIRSLNLSKCHGLSPKTVYIVSTELKFLENLDLSNTRCATTHSIVHLLSHCQHPLANLSLESCHWIDWSILLASSKGIASHSQHLSKMNASRNILISGKTLIEFARLRAQHLLTLSMSQSCPNHASILPVLSLDVCFCEDITEADAKIASEFSNSYLSVTHNALMKDTSAESIHNYLKLICGL</sequence>
<dbReference type="InterPro" id="IPR006553">
    <property type="entry name" value="Leu-rich_rpt_Cys-con_subtyp"/>
</dbReference>
<gene>
    <name evidence="1" type="ORF">BDEG_20843</name>
</gene>
<protein>
    <submittedName>
        <fullName evidence="1">Uncharacterized protein</fullName>
    </submittedName>
</protein>
<evidence type="ECO:0000313" key="2">
    <source>
        <dbReference type="Proteomes" id="UP000077115"/>
    </source>
</evidence>
<reference evidence="1 2" key="1">
    <citation type="submission" date="2006-10" db="EMBL/GenBank/DDBJ databases">
        <title>The Genome Sequence of Batrachochytrium dendrobatidis JEL423.</title>
        <authorList>
            <consortium name="The Broad Institute Genome Sequencing Platform"/>
            <person name="Birren B."/>
            <person name="Lander E."/>
            <person name="Galagan J."/>
            <person name="Cuomo C."/>
            <person name="Devon K."/>
            <person name="Jaffe D."/>
            <person name="Butler J."/>
            <person name="Alvarez P."/>
            <person name="Gnerre S."/>
            <person name="Grabherr M."/>
            <person name="Kleber M."/>
            <person name="Mauceli E."/>
            <person name="Brockman W."/>
            <person name="Young S."/>
            <person name="LaButti K."/>
            <person name="Sykes S."/>
            <person name="DeCaprio D."/>
            <person name="Crawford M."/>
            <person name="Koehrsen M."/>
            <person name="Engels R."/>
            <person name="Montgomery P."/>
            <person name="Pearson M."/>
            <person name="Howarth C."/>
            <person name="Larson L."/>
            <person name="White J."/>
            <person name="O'Leary S."/>
            <person name="Kodira C."/>
            <person name="Zeng Q."/>
            <person name="Yandava C."/>
            <person name="Alvarado L."/>
            <person name="Longcore J."/>
            <person name="James T."/>
        </authorList>
    </citation>
    <scope>NUCLEOTIDE SEQUENCE [LARGE SCALE GENOMIC DNA]</scope>
    <source>
        <strain evidence="1 2">JEL423</strain>
    </source>
</reference>
<dbReference type="InterPro" id="IPR032675">
    <property type="entry name" value="LRR_dom_sf"/>
</dbReference>
<dbReference type="SMART" id="SM00367">
    <property type="entry name" value="LRR_CC"/>
    <property type="match status" value="3"/>
</dbReference>
<dbReference type="Gene3D" id="3.80.10.10">
    <property type="entry name" value="Ribonuclease Inhibitor"/>
    <property type="match status" value="1"/>
</dbReference>
<dbReference type="Proteomes" id="UP000077115">
    <property type="component" value="Unassembled WGS sequence"/>
</dbReference>
<dbReference type="PANTHER" id="PTHR13318">
    <property type="entry name" value="PARTNER OF PAIRED, ISOFORM B-RELATED"/>
    <property type="match status" value="1"/>
</dbReference>
<dbReference type="STRING" id="403673.A0A177WAD4"/>
<dbReference type="EMBL" id="DS022300">
    <property type="protein sequence ID" value="OAJ36695.1"/>
    <property type="molecule type" value="Genomic_DNA"/>
</dbReference>
<dbReference type="AlphaFoldDB" id="A0A177WAD4"/>
<dbReference type="GO" id="GO:0031146">
    <property type="term" value="P:SCF-dependent proteasomal ubiquitin-dependent protein catabolic process"/>
    <property type="evidence" value="ECO:0007669"/>
    <property type="project" value="TreeGrafter"/>
</dbReference>
<dbReference type="VEuPathDB" id="FungiDB:BDEG_20843"/>
<reference evidence="1 2" key="2">
    <citation type="submission" date="2016-05" db="EMBL/GenBank/DDBJ databases">
        <title>Lineage-specific infection strategies underlie the spectrum of fungal disease in amphibians.</title>
        <authorList>
            <person name="Cuomo C.A."/>
            <person name="Farrer R.A."/>
            <person name="James T."/>
            <person name="Longcore J."/>
            <person name="Birren B."/>
        </authorList>
    </citation>
    <scope>NUCLEOTIDE SEQUENCE [LARGE SCALE GENOMIC DNA]</scope>
    <source>
        <strain evidence="1 2">JEL423</strain>
    </source>
</reference>
<proteinExistence type="predicted"/>
<dbReference type="SUPFAM" id="SSF52047">
    <property type="entry name" value="RNI-like"/>
    <property type="match status" value="1"/>
</dbReference>
<evidence type="ECO:0000313" key="1">
    <source>
        <dbReference type="EMBL" id="OAJ36695.1"/>
    </source>
</evidence>
<dbReference type="GO" id="GO:0019005">
    <property type="term" value="C:SCF ubiquitin ligase complex"/>
    <property type="evidence" value="ECO:0007669"/>
    <property type="project" value="TreeGrafter"/>
</dbReference>